<feature type="domain" description="Peptidase S11 D-alanyl-D-alanine carboxypeptidase A N-terminal" evidence="2">
    <location>
        <begin position="66"/>
        <end position="216"/>
    </location>
</feature>
<dbReference type="EMBL" id="NAEP01000040">
    <property type="protein sequence ID" value="PDQ35109.1"/>
    <property type="molecule type" value="Genomic_DNA"/>
</dbReference>
<proteinExistence type="predicted"/>
<evidence type="ECO:0000313" key="3">
    <source>
        <dbReference type="EMBL" id="PDQ35109.1"/>
    </source>
</evidence>
<evidence type="ECO:0000259" key="2">
    <source>
        <dbReference type="Pfam" id="PF00768"/>
    </source>
</evidence>
<dbReference type="SUPFAM" id="SSF56601">
    <property type="entry name" value="beta-lactamase/transpeptidase-like"/>
    <property type="match status" value="1"/>
</dbReference>
<reference evidence="4" key="1">
    <citation type="submission" date="2017-03" db="EMBL/GenBank/DDBJ databases">
        <authorList>
            <person name="Lund M.B."/>
        </authorList>
    </citation>
    <scope>NUCLEOTIDE SEQUENCE [LARGE SCALE GENOMIC DNA]</scope>
</reference>
<dbReference type="Gene3D" id="3.40.710.10">
    <property type="entry name" value="DD-peptidase/beta-lactamase superfamily"/>
    <property type="match status" value="1"/>
</dbReference>
<dbReference type="Proteomes" id="UP000219994">
    <property type="component" value="Unassembled WGS sequence"/>
</dbReference>
<dbReference type="AlphaFoldDB" id="A0A2A6FQV4"/>
<dbReference type="Pfam" id="PF00768">
    <property type="entry name" value="Peptidase_S11"/>
    <property type="match status" value="1"/>
</dbReference>
<comment type="caution">
    <text evidence="3">The sequence shown here is derived from an EMBL/GenBank/DDBJ whole genome shotgun (WGS) entry which is preliminary data.</text>
</comment>
<accession>A0A2A6FQV4</accession>
<dbReference type="GO" id="GO:0009002">
    <property type="term" value="F:serine-type D-Ala-D-Ala carboxypeptidase activity"/>
    <property type="evidence" value="ECO:0007669"/>
    <property type="project" value="InterPro"/>
</dbReference>
<keyword evidence="1" id="KW-0472">Membrane</keyword>
<gene>
    <name evidence="3" type="ORF">B5766_07790</name>
</gene>
<dbReference type="InterPro" id="IPR012338">
    <property type="entry name" value="Beta-lactam/transpept-like"/>
</dbReference>
<name>A0A2A6FQV4_9MICO</name>
<keyword evidence="1" id="KW-0812">Transmembrane</keyword>
<protein>
    <recommendedName>
        <fullName evidence="2">Peptidase S11 D-alanyl-D-alanine carboxypeptidase A N-terminal domain-containing protein</fullName>
    </recommendedName>
</protein>
<dbReference type="InterPro" id="IPR001967">
    <property type="entry name" value="Peptidase_S11_N"/>
</dbReference>
<evidence type="ECO:0000313" key="4">
    <source>
        <dbReference type="Proteomes" id="UP000219994"/>
    </source>
</evidence>
<feature type="transmembrane region" description="Helical" evidence="1">
    <location>
        <begin position="12"/>
        <end position="33"/>
    </location>
</feature>
<sequence>MTVRVKRVISITLGTIGILGISVYVPAMLLAPLPPVTLQVNPADNASSAAGHPELVLPGTGANAMNLLDRTATTPIATSGDQKPVVIGGAAKFVTALVVLETKPLDGTPRLLTISADDHNSYLQYQAAGARVLPVLLGETWSEQDALTALLLGSSNNHADALARWAFGSVETYVAKANEWLAAHQFNLRVDDATGLSPKNTGTAWEVTQLAGRLLANPSVAAMYAPTGRQVAGARAIPDVIAHLADAGVRTLARSFTDQGGLGLVFTYPIPATAAAPARTFIGTMLMMPDYATLDAAVLALVGSIPAASQPAQVIRQGEVYGTVTSVWGQHATLVAQATRTSSQWGPAAHTRSITLDTFSTADTGKVVGKITVKTDTDVSSTLELGSAITDPGPLWRLTHPVELFSLMIRQVIG</sequence>
<evidence type="ECO:0000256" key="1">
    <source>
        <dbReference type="SAM" id="Phobius"/>
    </source>
</evidence>
<dbReference type="GO" id="GO:0006508">
    <property type="term" value="P:proteolysis"/>
    <property type="evidence" value="ECO:0007669"/>
    <property type="project" value="InterPro"/>
</dbReference>
<keyword evidence="1" id="KW-1133">Transmembrane helix</keyword>
<organism evidence="3 4">
    <name type="scientific">Candidatus Lumbricidiphila eiseniae</name>
    <dbReference type="NCBI Taxonomy" id="1969409"/>
    <lineage>
        <taxon>Bacteria</taxon>
        <taxon>Bacillati</taxon>
        <taxon>Actinomycetota</taxon>
        <taxon>Actinomycetes</taxon>
        <taxon>Micrococcales</taxon>
        <taxon>Microbacteriaceae</taxon>
        <taxon>Candidatus Lumbricidiphila</taxon>
    </lineage>
</organism>